<dbReference type="InterPro" id="IPR018300">
    <property type="entry name" value="Aminotrans_IV_CS"/>
</dbReference>
<proteinExistence type="inferred from homology"/>
<keyword evidence="7" id="KW-0456">Lyase</keyword>
<comment type="subunit">
    <text evidence="3">Homodimer.</text>
</comment>
<evidence type="ECO:0000313" key="8">
    <source>
        <dbReference type="Proteomes" id="UP000245998"/>
    </source>
</evidence>
<dbReference type="RefSeq" id="WP_116554336.1">
    <property type="nucleotide sequence ID" value="NZ_QCZG01000012.1"/>
</dbReference>
<dbReference type="GO" id="GO:0016829">
    <property type="term" value="F:lyase activity"/>
    <property type="evidence" value="ECO:0007669"/>
    <property type="project" value="UniProtKB-KW"/>
</dbReference>
<evidence type="ECO:0000256" key="5">
    <source>
        <dbReference type="RuleBase" id="RU004106"/>
    </source>
</evidence>
<dbReference type="SUPFAM" id="SSF56752">
    <property type="entry name" value="D-aminoacid aminotransferase-like PLP-dependent enzymes"/>
    <property type="match status" value="1"/>
</dbReference>
<dbReference type="PANTHER" id="PTHR42743">
    <property type="entry name" value="AMINO-ACID AMINOTRANSFERASE"/>
    <property type="match status" value="1"/>
</dbReference>
<dbReference type="NCBIfam" id="NF005800">
    <property type="entry name" value="PRK07650.1"/>
    <property type="match status" value="1"/>
</dbReference>
<evidence type="ECO:0000256" key="3">
    <source>
        <dbReference type="ARBA" id="ARBA00011738"/>
    </source>
</evidence>
<dbReference type="CDD" id="cd00449">
    <property type="entry name" value="PLPDE_IV"/>
    <property type="match status" value="1"/>
</dbReference>
<keyword evidence="8" id="KW-1185">Reference proteome</keyword>
<dbReference type="Proteomes" id="UP000245998">
    <property type="component" value="Unassembled WGS sequence"/>
</dbReference>
<dbReference type="FunFam" id="3.20.10.10:FF:000002">
    <property type="entry name" value="D-alanine aminotransferase"/>
    <property type="match status" value="1"/>
</dbReference>
<organism evidence="7 8">
    <name type="scientific">Pueribacillus theae</name>
    <dbReference type="NCBI Taxonomy" id="2171751"/>
    <lineage>
        <taxon>Bacteria</taxon>
        <taxon>Bacillati</taxon>
        <taxon>Bacillota</taxon>
        <taxon>Bacilli</taxon>
        <taxon>Bacillales</taxon>
        <taxon>Bacillaceae</taxon>
        <taxon>Pueribacillus</taxon>
    </lineage>
</organism>
<name>A0A2U1K4M9_9BACI</name>
<dbReference type="InterPro" id="IPR036038">
    <property type="entry name" value="Aminotransferase-like"/>
</dbReference>
<dbReference type="AlphaFoldDB" id="A0A2U1K4M9"/>
<keyword evidence="4 6" id="KW-0663">Pyridoxal phosphate</keyword>
<dbReference type="GO" id="GO:0005829">
    <property type="term" value="C:cytosol"/>
    <property type="evidence" value="ECO:0007669"/>
    <property type="project" value="TreeGrafter"/>
</dbReference>
<dbReference type="InterPro" id="IPR043131">
    <property type="entry name" value="BCAT-like_N"/>
</dbReference>
<dbReference type="PROSITE" id="PS00770">
    <property type="entry name" value="AA_TRANSFER_CLASS_4"/>
    <property type="match status" value="1"/>
</dbReference>
<evidence type="ECO:0000256" key="1">
    <source>
        <dbReference type="ARBA" id="ARBA00001933"/>
    </source>
</evidence>
<dbReference type="Pfam" id="PF01063">
    <property type="entry name" value="Aminotran_4"/>
    <property type="match status" value="1"/>
</dbReference>
<protein>
    <submittedName>
        <fullName evidence="7">4-amino-4-deoxychorismate lyase</fullName>
    </submittedName>
</protein>
<comment type="similarity">
    <text evidence="2 5">Belongs to the class-IV pyridoxal-phosphate-dependent aminotransferase family.</text>
</comment>
<dbReference type="EMBL" id="QCZG01000012">
    <property type="protein sequence ID" value="PWA12144.1"/>
    <property type="molecule type" value="Genomic_DNA"/>
</dbReference>
<sequence>MYISLNGNIIKKEDARISPYDHGFLYGIGLFETIRIYHRHPFLFYDHIDRLNEGLKMIGIQLNKKKEEWFEDIQELLISNKMNDAYVRINVSAGVHELGLNADDYTNPTVIIFVKPLPSPSRDEKEGIILKTARNSPEAVKRLKSHHFLNNMLAKREIGNDIKKEGIFLNEEGKLAEGIVSNIFWAKDGIVYTPSVETGILNGITRQFVIELLKKRNLFICEGSFEPSSLLSADEAFMTNSIQEIVPFASVENINFPGNSGEITQILLNDYKICRTELWSYKQLSRRSEPGAECCK</sequence>
<evidence type="ECO:0000256" key="2">
    <source>
        <dbReference type="ARBA" id="ARBA00009320"/>
    </source>
</evidence>
<dbReference type="PANTHER" id="PTHR42743:SF11">
    <property type="entry name" value="AMINODEOXYCHORISMATE LYASE"/>
    <property type="match status" value="1"/>
</dbReference>
<dbReference type="InterPro" id="IPR001544">
    <property type="entry name" value="Aminotrans_IV"/>
</dbReference>
<evidence type="ECO:0000313" key="7">
    <source>
        <dbReference type="EMBL" id="PWA12144.1"/>
    </source>
</evidence>
<dbReference type="InterPro" id="IPR043132">
    <property type="entry name" value="BCAT-like_C"/>
</dbReference>
<dbReference type="GO" id="GO:0046394">
    <property type="term" value="P:carboxylic acid biosynthetic process"/>
    <property type="evidence" value="ECO:0007669"/>
    <property type="project" value="UniProtKB-ARBA"/>
</dbReference>
<accession>A0A2U1K4M9</accession>
<dbReference type="OrthoDB" id="9805628at2"/>
<dbReference type="Gene3D" id="3.30.470.10">
    <property type="match status" value="1"/>
</dbReference>
<comment type="caution">
    <text evidence="7">The sequence shown here is derived from an EMBL/GenBank/DDBJ whole genome shotgun (WGS) entry which is preliminary data.</text>
</comment>
<reference evidence="7 8" key="1">
    <citation type="submission" date="2018-04" db="EMBL/GenBank/DDBJ databases">
        <title>Camelliibacillus theae gen. nov., sp. nov., isolated from Pu'er tea.</title>
        <authorList>
            <person name="Niu L."/>
        </authorList>
    </citation>
    <scope>NUCLEOTIDE SEQUENCE [LARGE SCALE GENOMIC DNA]</scope>
    <source>
        <strain evidence="7 8">T8</strain>
    </source>
</reference>
<dbReference type="InterPro" id="IPR050571">
    <property type="entry name" value="Class-IV_PLP-Dep_Aminotrnsfr"/>
</dbReference>
<dbReference type="Gene3D" id="3.20.10.10">
    <property type="entry name" value="D-amino Acid Aminotransferase, subunit A, domain 2"/>
    <property type="match status" value="1"/>
</dbReference>
<evidence type="ECO:0000256" key="6">
    <source>
        <dbReference type="RuleBase" id="RU004516"/>
    </source>
</evidence>
<comment type="cofactor">
    <cofactor evidence="1 6">
        <name>pyridoxal 5'-phosphate</name>
        <dbReference type="ChEBI" id="CHEBI:597326"/>
    </cofactor>
</comment>
<evidence type="ECO:0000256" key="4">
    <source>
        <dbReference type="ARBA" id="ARBA00022898"/>
    </source>
</evidence>
<gene>
    <name evidence="7" type="ORF">DCC39_07820</name>
</gene>
<dbReference type="GO" id="GO:0008652">
    <property type="term" value="P:amino acid biosynthetic process"/>
    <property type="evidence" value="ECO:0007669"/>
    <property type="project" value="UniProtKB-ARBA"/>
</dbReference>